<gene>
    <name evidence="2" type="ORF">MATL_G00064740</name>
</gene>
<sequence length="648" mass="70094">MPLFRGLASLAVEKDGATKRRSKIARRERARGEEGRCSSLARLCLWSLAENMKDVWTKDYTEKYIDHYSFRYVMGPFNMLPGELVEDLLSLLSSRRLVTRAALHLLLLPQLRSLSLATCSTLVSPGLCNIIGIRCTGLSSLDLSGAQQISTSVLVELLGVLPRLRSLSLAGTACDGGVVSVVGASCPALQSLDVSRCHHLAPGGLLRLAHQPHGYTGLPLRSLQALDIGLGEEEPDRAAAAAFLLLALPLLSSVALEGLGEACALIAGRHFGEAEEFTARAGVPSLREVWGQRVRGEFERREGKAAAAEGKGQGEAPDGEEQDGWPSDAQSEDEDEEEEEGEGGKKWRGRDGGKSAWLSGGEAERGGQRRGDGSDDETQVSLCLREAQGVSWETLGALGRLCSELRSLSLNCDGVLGGKLARALAKWVGQLHSLSLQSTATLFELIPAVRAVGASLLSLSLEGVKMDGTASFLQLLYDCPKLKTLCIHTEPPNSNEEEDEDQNLRDLPCLPQLRSLTLNFFLDQRQTKPVMSWMSLKWALLALLGGSPLLESASLVAVPCLMDLVFQAVLGHRPEAAGASACLPLQHLRYLSLTRCNISGETARQLVASINCLTTLDLSGCWNVTLPYVLRLRKNATRRRHPLTVIWT</sequence>
<dbReference type="OrthoDB" id="16120at2759"/>
<evidence type="ECO:0000313" key="2">
    <source>
        <dbReference type="EMBL" id="KAG7481264.1"/>
    </source>
</evidence>
<dbReference type="EMBL" id="JAFDVH010000004">
    <property type="protein sequence ID" value="KAG7481264.1"/>
    <property type="molecule type" value="Genomic_DNA"/>
</dbReference>
<dbReference type="SUPFAM" id="SSF52047">
    <property type="entry name" value="RNI-like"/>
    <property type="match status" value="2"/>
</dbReference>
<dbReference type="InterPro" id="IPR001611">
    <property type="entry name" value="Leu-rich_rpt"/>
</dbReference>
<feature type="compositionally biased region" description="Basic and acidic residues" evidence="1">
    <location>
        <begin position="342"/>
        <end position="353"/>
    </location>
</feature>
<evidence type="ECO:0000313" key="3">
    <source>
        <dbReference type="Proteomes" id="UP001046870"/>
    </source>
</evidence>
<reference evidence="2" key="1">
    <citation type="submission" date="2021-01" db="EMBL/GenBank/DDBJ databases">
        <authorList>
            <person name="Zahm M."/>
            <person name="Roques C."/>
            <person name="Cabau C."/>
            <person name="Klopp C."/>
            <person name="Donnadieu C."/>
            <person name="Jouanno E."/>
            <person name="Lampietro C."/>
            <person name="Louis A."/>
            <person name="Herpin A."/>
            <person name="Echchiki A."/>
            <person name="Berthelot C."/>
            <person name="Parey E."/>
            <person name="Roest-Crollius H."/>
            <person name="Braasch I."/>
            <person name="Postlethwait J."/>
            <person name="Bobe J."/>
            <person name="Montfort J."/>
            <person name="Bouchez O."/>
            <person name="Begum T."/>
            <person name="Mejri S."/>
            <person name="Adams A."/>
            <person name="Chen W.-J."/>
            <person name="Guiguen Y."/>
        </authorList>
    </citation>
    <scope>NUCLEOTIDE SEQUENCE</scope>
    <source>
        <strain evidence="2">YG-15Mar2019-1</strain>
        <tissue evidence="2">Brain</tissue>
    </source>
</reference>
<evidence type="ECO:0000256" key="1">
    <source>
        <dbReference type="SAM" id="MobiDB-lite"/>
    </source>
</evidence>
<name>A0A9D3Q8N5_MEGAT</name>
<dbReference type="Gene3D" id="3.80.10.10">
    <property type="entry name" value="Ribonuclease Inhibitor"/>
    <property type="match status" value="3"/>
</dbReference>
<dbReference type="PANTHER" id="PTHR13318">
    <property type="entry name" value="PARTNER OF PAIRED, ISOFORM B-RELATED"/>
    <property type="match status" value="1"/>
</dbReference>
<protein>
    <submittedName>
        <fullName evidence="2">Uncharacterized protein</fullName>
    </submittedName>
</protein>
<dbReference type="Proteomes" id="UP001046870">
    <property type="component" value="Chromosome 4"/>
</dbReference>
<dbReference type="SMART" id="SM00367">
    <property type="entry name" value="LRR_CC"/>
    <property type="match status" value="4"/>
</dbReference>
<dbReference type="Pfam" id="PF13516">
    <property type="entry name" value="LRR_6"/>
    <property type="match status" value="1"/>
</dbReference>
<comment type="caution">
    <text evidence="2">The sequence shown here is derived from an EMBL/GenBank/DDBJ whole genome shotgun (WGS) entry which is preliminary data.</text>
</comment>
<dbReference type="GO" id="GO:0031146">
    <property type="term" value="P:SCF-dependent proteasomal ubiquitin-dependent protein catabolic process"/>
    <property type="evidence" value="ECO:0007669"/>
    <property type="project" value="TreeGrafter"/>
</dbReference>
<organism evidence="2 3">
    <name type="scientific">Megalops atlanticus</name>
    <name type="common">Tarpon</name>
    <name type="synonym">Clupea gigantea</name>
    <dbReference type="NCBI Taxonomy" id="7932"/>
    <lineage>
        <taxon>Eukaryota</taxon>
        <taxon>Metazoa</taxon>
        <taxon>Chordata</taxon>
        <taxon>Craniata</taxon>
        <taxon>Vertebrata</taxon>
        <taxon>Euteleostomi</taxon>
        <taxon>Actinopterygii</taxon>
        <taxon>Neopterygii</taxon>
        <taxon>Teleostei</taxon>
        <taxon>Elopiformes</taxon>
        <taxon>Megalopidae</taxon>
        <taxon>Megalops</taxon>
    </lineage>
</organism>
<feature type="compositionally biased region" description="Acidic residues" evidence="1">
    <location>
        <begin position="330"/>
        <end position="341"/>
    </location>
</feature>
<accession>A0A9D3Q8N5</accession>
<dbReference type="InterPro" id="IPR032675">
    <property type="entry name" value="LRR_dom_sf"/>
</dbReference>
<keyword evidence="3" id="KW-1185">Reference proteome</keyword>
<dbReference type="AlphaFoldDB" id="A0A9D3Q8N5"/>
<proteinExistence type="predicted"/>
<dbReference type="GO" id="GO:0019005">
    <property type="term" value="C:SCF ubiquitin ligase complex"/>
    <property type="evidence" value="ECO:0007669"/>
    <property type="project" value="TreeGrafter"/>
</dbReference>
<dbReference type="PANTHER" id="PTHR13318:SF190">
    <property type="entry name" value="PARTNER OF PAIRED, ISOFORM B"/>
    <property type="match status" value="1"/>
</dbReference>
<feature type="compositionally biased region" description="Low complexity" evidence="1">
    <location>
        <begin position="305"/>
        <end position="316"/>
    </location>
</feature>
<feature type="compositionally biased region" description="Basic and acidic residues" evidence="1">
    <location>
        <begin position="362"/>
        <end position="373"/>
    </location>
</feature>
<feature type="region of interest" description="Disordered" evidence="1">
    <location>
        <begin position="298"/>
        <end position="377"/>
    </location>
</feature>
<dbReference type="InterPro" id="IPR006553">
    <property type="entry name" value="Leu-rich_rpt_Cys-con_subtyp"/>
</dbReference>